<accession>A0A1I7WPP4</accession>
<keyword evidence="2" id="KW-1185">Reference proteome</keyword>
<keyword evidence="1" id="KW-0812">Transmembrane</keyword>
<keyword evidence="1" id="KW-0472">Membrane</keyword>
<feature type="transmembrane region" description="Helical" evidence="1">
    <location>
        <begin position="102"/>
        <end position="121"/>
    </location>
</feature>
<organism evidence="2 3">
    <name type="scientific">Heterorhabditis bacteriophora</name>
    <name type="common">Entomopathogenic nematode worm</name>
    <dbReference type="NCBI Taxonomy" id="37862"/>
    <lineage>
        <taxon>Eukaryota</taxon>
        <taxon>Metazoa</taxon>
        <taxon>Ecdysozoa</taxon>
        <taxon>Nematoda</taxon>
        <taxon>Chromadorea</taxon>
        <taxon>Rhabditida</taxon>
        <taxon>Rhabditina</taxon>
        <taxon>Rhabditomorpha</taxon>
        <taxon>Strongyloidea</taxon>
        <taxon>Heterorhabditidae</taxon>
        <taxon>Heterorhabditis</taxon>
    </lineage>
</organism>
<feature type="transmembrane region" description="Helical" evidence="1">
    <location>
        <begin position="133"/>
        <end position="156"/>
    </location>
</feature>
<evidence type="ECO:0000256" key="1">
    <source>
        <dbReference type="SAM" id="Phobius"/>
    </source>
</evidence>
<dbReference type="Proteomes" id="UP000095283">
    <property type="component" value="Unplaced"/>
</dbReference>
<evidence type="ECO:0000313" key="2">
    <source>
        <dbReference type="Proteomes" id="UP000095283"/>
    </source>
</evidence>
<feature type="transmembrane region" description="Helical" evidence="1">
    <location>
        <begin position="162"/>
        <end position="186"/>
    </location>
</feature>
<keyword evidence="1" id="KW-1133">Transmembrane helix</keyword>
<sequence length="276" mass="31351">MNLETLIYPSSLEPQTEDMSTQMCLRDGSIYNVPRLLLVSGDVILLRPSQIAPCTCYTDEGQTVGKGERLSMRVVIDEETDAAVPTDYIKIHYVIHVINERYVLPVVAVTSIIAVSIRFFYANEESLFGTRFVFAVPSLILLPITFPLYPLLIYLTEWCFRIFGITVPYLICFAFLHMMVSLLNLYKLKTIIMMKITLRKQNISFIVLGKPTKDYVSFFGNLTGVSFVDKKGLLSPMNPCLDKVIFFRSDENEIIFNIINNVDDSILIVGVMESLL</sequence>
<dbReference type="InterPro" id="IPR039720">
    <property type="entry name" value="TMEM94"/>
</dbReference>
<name>A0A1I7WPP4_HETBA</name>
<proteinExistence type="predicted"/>
<dbReference type="PANTHER" id="PTHR13219">
    <property type="entry name" value="TRANSMEMBRANE PROTEIN 94"/>
    <property type="match status" value="1"/>
</dbReference>
<protein>
    <submittedName>
        <fullName evidence="3">Cation-transporting ATPase 13A3</fullName>
    </submittedName>
</protein>
<evidence type="ECO:0000313" key="3">
    <source>
        <dbReference type="WBParaSite" id="Hba_07121"/>
    </source>
</evidence>
<dbReference type="WBParaSite" id="Hba_07121">
    <property type="protein sequence ID" value="Hba_07121"/>
    <property type="gene ID" value="Hba_07121"/>
</dbReference>
<reference evidence="3" key="1">
    <citation type="submission" date="2016-11" db="UniProtKB">
        <authorList>
            <consortium name="WormBaseParasite"/>
        </authorList>
    </citation>
    <scope>IDENTIFICATION</scope>
</reference>
<dbReference type="AlphaFoldDB" id="A0A1I7WPP4"/>
<dbReference type="PANTHER" id="PTHR13219:SF6">
    <property type="entry name" value="TRANSMEMBRANE PROTEIN 94"/>
    <property type="match status" value="1"/>
</dbReference>